<dbReference type="GO" id="GO:0016787">
    <property type="term" value="F:hydrolase activity"/>
    <property type="evidence" value="ECO:0007669"/>
    <property type="project" value="UniProtKB-KW"/>
</dbReference>
<dbReference type="Pfam" id="PF01546">
    <property type="entry name" value="Peptidase_M20"/>
    <property type="match status" value="1"/>
</dbReference>
<dbReference type="InterPro" id="IPR036264">
    <property type="entry name" value="Bact_exopeptidase_dim_dom"/>
</dbReference>
<keyword evidence="5" id="KW-0862">Zinc</keyword>
<comment type="similarity">
    <text evidence="2">Belongs to the peptidase M20A family.</text>
</comment>
<keyword evidence="4" id="KW-0378">Hydrolase</keyword>
<dbReference type="SUPFAM" id="SSF53187">
    <property type="entry name" value="Zn-dependent exopeptidases"/>
    <property type="match status" value="1"/>
</dbReference>
<dbReference type="EMBL" id="FOQH01000010">
    <property type="protein sequence ID" value="SFI89191.1"/>
    <property type="molecule type" value="Genomic_DNA"/>
</dbReference>
<organism evidence="7 8">
    <name type="scientific">Albimonas pacifica</name>
    <dbReference type="NCBI Taxonomy" id="1114924"/>
    <lineage>
        <taxon>Bacteria</taxon>
        <taxon>Pseudomonadati</taxon>
        <taxon>Pseudomonadota</taxon>
        <taxon>Alphaproteobacteria</taxon>
        <taxon>Rhodobacterales</taxon>
        <taxon>Paracoccaceae</taxon>
        <taxon>Albimonas</taxon>
    </lineage>
</organism>
<dbReference type="InterPro" id="IPR002933">
    <property type="entry name" value="Peptidase_M20"/>
</dbReference>
<dbReference type="Gene3D" id="3.40.630.10">
    <property type="entry name" value="Zn peptidases"/>
    <property type="match status" value="1"/>
</dbReference>
<comment type="cofactor">
    <cofactor evidence="1">
        <name>Zn(2+)</name>
        <dbReference type="ChEBI" id="CHEBI:29105"/>
    </cofactor>
</comment>
<evidence type="ECO:0000313" key="7">
    <source>
        <dbReference type="EMBL" id="SFI89191.1"/>
    </source>
</evidence>
<dbReference type="PANTHER" id="PTHR43808">
    <property type="entry name" value="ACETYLORNITHINE DEACETYLASE"/>
    <property type="match status" value="1"/>
</dbReference>
<evidence type="ECO:0000256" key="5">
    <source>
        <dbReference type="ARBA" id="ARBA00022833"/>
    </source>
</evidence>
<dbReference type="InterPro" id="IPR011650">
    <property type="entry name" value="Peptidase_M20_dimer"/>
</dbReference>
<dbReference type="OrthoDB" id="9809784at2"/>
<dbReference type="Proteomes" id="UP000199377">
    <property type="component" value="Unassembled WGS sequence"/>
</dbReference>
<protein>
    <submittedName>
        <fullName evidence="7">Succinyl-diaminopimelate desuccinylase</fullName>
    </submittedName>
</protein>
<proteinExistence type="inferred from homology"/>
<accession>A0A1I3LWP0</accession>
<evidence type="ECO:0000256" key="4">
    <source>
        <dbReference type="ARBA" id="ARBA00022801"/>
    </source>
</evidence>
<dbReference type="Gene3D" id="3.30.70.360">
    <property type="match status" value="1"/>
</dbReference>
<evidence type="ECO:0000313" key="8">
    <source>
        <dbReference type="Proteomes" id="UP000199377"/>
    </source>
</evidence>
<feature type="domain" description="Peptidase M20 dimerisation" evidence="6">
    <location>
        <begin position="186"/>
        <end position="287"/>
    </location>
</feature>
<evidence type="ECO:0000259" key="6">
    <source>
        <dbReference type="Pfam" id="PF07687"/>
    </source>
</evidence>
<sequence length="387" mass="39199">MLDRDQTVRLLSALVRAESPDPPGDETRVCAVLAAELRALGFAPEIEEFAPGRFNLLVRLRGDGSRPGLVFSAHMDTLPPGEGDWARDPYSGHDDGARVHGRGTADMKAGLAALVSALTDLARAARDGEAGRGPRLRGDLVLAATGGESSNCLGARRLVERRALDGAAGLLVAEPTSLDLVTATTAALWLRVTARGRAGHGSGGPAGDAEGGANAIAAMLEALPGLPALLPAQTHPLLGGATLSVGRIAGGTAINLAADRCTAELDLRLPPAADAPALEAAIRARLGPGFTVERLDFKPGVESPADAPLAAAVLAAAQAERGRPLAPRGARYFTDACVLAPAFGLETATLGPGALGASGALDESVAVADMLAAARIHAAAARAMLLD</sequence>
<gene>
    <name evidence="7" type="ORF">SAMN05216258_110210</name>
</gene>
<dbReference type="GO" id="GO:0046872">
    <property type="term" value="F:metal ion binding"/>
    <property type="evidence" value="ECO:0007669"/>
    <property type="project" value="UniProtKB-KW"/>
</dbReference>
<dbReference type="Pfam" id="PF07687">
    <property type="entry name" value="M20_dimer"/>
    <property type="match status" value="1"/>
</dbReference>
<dbReference type="InterPro" id="IPR050072">
    <property type="entry name" value="Peptidase_M20A"/>
</dbReference>
<name>A0A1I3LWP0_9RHOB</name>
<dbReference type="AlphaFoldDB" id="A0A1I3LWP0"/>
<dbReference type="PANTHER" id="PTHR43808:SF8">
    <property type="entry name" value="PEPTIDASE M20 DIMERISATION DOMAIN-CONTAINING PROTEIN"/>
    <property type="match status" value="1"/>
</dbReference>
<evidence type="ECO:0000256" key="1">
    <source>
        <dbReference type="ARBA" id="ARBA00001947"/>
    </source>
</evidence>
<keyword evidence="8" id="KW-1185">Reference proteome</keyword>
<dbReference type="SUPFAM" id="SSF55031">
    <property type="entry name" value="Bacterial exopeptidase dimerisation domain"/>
    <property type="match status" value="1"/>
</dbReference>
<evidence type="ECO:0000256" key="2">
    <source>
        <dbReference type="ARBA" id="ARBA00006247"/>
    </source>
</evidence>
<dbReference type="RefSeq" id="WP_092863562.1">
    <property type="nucleotide sequence ID" value="NZ_FOQH01000010.1"/>
</dbReference>
<keyword evidence="3" id="KW-0479">Metal-binding</keyword>
<reference evidence="7 8" key="1">
    <citation type="submission" date="2016-10" db="EMBL/GenBank/DDBJ databases">
        <authorList>
            <person name="de Groot N.N."/>
        </authorList>
    </citation>
    <scope>NUCLEOTIDE SEQUENCE [LARGE SCALE GENOMIC DNA]</scope>
    <source>
        <strain evidence="7 8">CGMCC 1.11030</strain>
    </source>
</reference>
<evidence type="ECO:0000256" key="3">
    <source>
        <dbReference type="ARBA" id="ARBA00022723"/>
    </source>
</evidence>
<dbReference type="STRING" id="1114924.SAMN05216258_110210"/>